<sequence>MRHRRVDEALEVYRSLEKGEEAEVPPDYRTYSWVVSALCRWCAGSRTPARGARRGGWLSACATSSPTSLPGRGGSSRRRPACRLSARRTMTTSAATSSRWRQRPLRELLVVPRWWPGSRTRVANLV</sequence>
<protein>
    <submittedName>
        <fullName evidence="2">Uncharacterized protein</fullName>
    </submittedName>
</protein>
<dbReference type="EMBL" id="GBRH01263705">
    <property type="protein sequence ID" value="JAD34190.1"/>
    <property type="molecule type" value="Transcribed_RNA"/>
</dbReference>
<proteinExistence type="predicted"/>
<feature type="compositionally biased region" description="Low complexity" evidence="1">
    <location>
        <begin position="82"/>
        <end position="98"/>
    </location>
</feature>
<evidence type="ECO:0000313" key="2">
    <source>
        <dbReference type="EMBL" id="JAD34190.1"/>
    </source>
</evidence>
<organism evidence="2">
    <name type="scientific">Arundo donax</name>
    <name type="common">Giant reed</name>
    <name type="synonym">Donax arundinaceus</name>
    <dbReference type="NCBI Taxonomy" id="35708"/>
    <lineage>
        <taxon>Eukaryota</taxon>
        <taxon>Viridiplantae</taxon>
        <taxon>Streptophyta</taxon>
        <taxon>Embryophyta</taxon>
        <taxon>Tracheophyta</taxon>
        <taxon>Spermatophyta</taxon>
        <taxon>Magnoliopsida</taxon>
        <taxon>Liliopsida</taxon>
        <taxon>Poales</taxon>
        <taxon>Poaceae</taxon>
        <taxon>PACMAD clade</taxon>
        <taxon>Arundinoideae</taxon>
        <taxon>Arundineae</taxon>
        <taxon>Arundo</taxon>
    </lineage>
</organism>
<reference evidence="2" key="1">
    <citation type="submission" date="2014-09" db="EMBL/GenBank/DDBJ databases">
        <authorList>
            <person name="Magalhaes I.L.F."/>
            <person name="Oliveira U."/>
            <person name="Santos F.R."/>
            <person name="Vidigal T.H.D.A."/>
            <person name="Brescovit A.D."/>
            <person name="Santos A.J."/>
        </authorList>
    </citation>
    <scope>NUCLEOTIDE SEQUENCE</scope>
    <source>
        <tissue evidence="2">Shoot tissue taken approximately 20 cm above the soil surface</tissue>
    </source>
</reference>
<reference evidence="2" key="2">
    <citation type="journal article" date="2015" name="Data Brief">
        <title>Shoot transcriptome of the giant reed, Arundo donax.</title>
        <authorList>
            <person name="Barrero R.A."/>
            <person name="Guerrero F.D."/>
            <person name="Moolhuijzen P."/>
            <person name="Goolsby J.A."/>
            <person name="Tidwell J."/>
            <person name="Bellgard S.E."/>
            <person name="Bellgard M.I."/>
        </authorList>
    </citation>
    <scope>NUCLEOTIDE SEQUENCE</scope>
    <source>
        <tissue evidence="2">Shoot tissue taken approximately 20 cm above the soil surface</tissue>
    </source>
</reference>
<dbReference type="AlphaFoldDB" id="A0A0A9SP07"/>
<name>A0A0A9SP07_ARUDO</name>
<feature type="region of interest" description="Disordered" evidence="1">
    <location>
        <begin position="48"/>
        <end position="98"/>
    </location>
</feature>
<accession>A0A0A9SP07</accession>
<evidence type="ECO:0000256" key="1">
    <source>
        <dbReference type="SAM" id="MobiDB-lite"/>
    </source>
</evidence>